<dbReference type="HOGENOM" id="CLU_1326977_0_0_1"/>
<proteinExistence type="predicted"/>
<keyword evidence="3" id="KW-1185">Reference proteome</keyword>
<evidence type="ECO:0000313" key="3">
    <source>
        <dbReference type="Proteomes" id="UP000029665"/>
    </source>
</evidence>
<gene>
    <name evidence="2" type="ORF">BN946_scf184977.g42</name>
</gene>
<reference evidence="2" key="1">
    <citation type="submission" date="2014-01" db="EMBL/GenBank/DDBJ databases">
        <title>The genome of the white-rot fungus Pycnoporus cinnabarinus: a basidiomycete model with a versatile arsenal for lignocellulosic biomass breakdown.</title>
        <authorList>
            <person name="Levasseur A."/>
            <person name="Lomascolo A."/>
            <person name="Ruiz-Duenas F.J."/>
            <person name="Uzan E."/>
            <person name="Piumi F."/>
            <person name="Kues U."/>
            <person name="Ram A.F.J."/>
            <person name="Murat C."/>
            <person name="Haon M."/>
            <person name="Benoit I."/>
            <person name="Arfi Y."/>
            <person name="Chevret D."/>
            <person name="Drula E."/>
            <person name="Kwon M.J."/>
            <person name="Gouret P."/>
            <person name="Lesage-Meessen L."/>
            <person name="Lombard V."/>
            <person name="Mariette J."/>
            <person name="Noirot C."/>
            <person name="Park J."/>
            <person name="Patyshakuliyeva A."/>
            <person name="Wieneger R.A.B."/>
            <person name="Wosten H.A.B."/>
            <person name="Martin F."/>
            <person name="Coutinho P.M."/>
            <person name="de Vries R."/>
            <person name="Martinez A.T."/>
            <person name="Klopp C."/>
            <person name="Pontarotti P."/>
            <person name="Henrissat B."/>
            <person name="Record E."/>
        </authorList>
    </citation>
    <scope>NUCLEOTIDE SEQUENCE [LARGE SCALE GENOMIC DNA]</scope>
    <source>
        <strain evidence="2">BRFM137</strain>
    </source>
</reference>
<sequence length="207" mass="22667">MTKVIEVIDVDQLSDSSSDDPEIVFTGFKRDASKSKVHTDLFDSEGLVYTGFSEPAKPLPYYKSIGSGEPLRRASHTSSQTPEADRPPLTTIVQRTTIGSTVASRHENSGTSSGQPTKNHVPLGPIVESTKRPPSIPNGGPPVKRQKRTHVPSTTNPQLKREHAAMQSGSHYARVAPEVICISDSEDEEPAPKVMPNLTFYYLRWTS</sequence>
<dbReference type="AlphaFoldDB" id="A0A060SDC8"/>
<dbReference type="EMBL" id="CCBP010000112">
    <property type="protein sequence ID" value="CDO72345.1"/>
    <property type="molecule type" value="Genomic_DNA"/>
</dbReference>
<feature type="region of interest" description="Disordered" evidence="1">
    <location>
        <begin position="59"/>
        <end position="173"/>
    </location>
</feature>
<name>A0A060SDC8_PYCCI</name>
<protein>
    <submittedName>
        <fullName evidence="2">Uncharacterized protein</fullName>
    </submittedName>
</protein>
<accession>A0A060SDC8</accession>
<feature type="compositionally biased region" description="Polar residues" evidence="1">
    <location>
        <begin position="91"/>
        <end position="118"/>
    </location>
</feature>
<organism evidence="2 3">
    <name type="scientific">Pycnoporus cinnabarinus</name>
    <name type="common">Cinnabar-red polypore</name>
    <name type="synonym">Trametes cinnabarina</name>
    <dbReference type="NCBI Taxonomy" id="5643"/>
    <lineage>
        <taxon>Eukaryota</taxon>
        <taxon>Fungi</taxon>
        <taxon>Dikarya</taxon>
        <taxon>Basidiomycota</taxon>
        <taxon>Agaricomycotina</taxon>
        <taxon>Agaricomycetes</taxon>
        <taxon>Polyporales</taxon>
        <taxon>Polyporaceae</taxon>
        <taxon>Trametes</taxon>
    </lineage>
</organism>
<comment type="caution">
    <text evidence="2">The sequence shown here is derived from an EMBL/GenBank/DDBJ whole genome shotgun (WGS) entry which is preliminary data.</text>
</comment>
<dbReference type="OrthoDB" id="2758489at2759"/>
<evidence type="ECO:0000313" key="2">
    <source>
        <dbReference type="EMBL" id="CDO72345.1"/>
    </source>
</evidence>
<evidence type="ECO:0000256" key="1">
    <source>
        <dbReference type="SAM" id="MobiDB-lite"/>
    </source>
</evidence>
<dbReference type="Proteomes" id="UP000029665">
    <property type="component" value="Unassembled WGS sequence"/>
</dbReference>